<name>A0A0M3HHS6_ASCLU</name>
<organism evidence="1 2">
    <name type="scientific">Ascaris lumbricoides</name>
    <name type="common">Giant roundworm</name>
    <dbReference type="NCBI Taxonomy" id="6252"/>
    <lineage>
        <taxon>Eukaryota</taxon>
        <taxon>Metazoa</taxon>
        <taxon>Ecdysozoa</taxon>
        <taxon>Nematoda</taxon>
        <taxon>Chromadorea</taxon>
        <taxon>Rhabditida</taxon>
        <taxon>Spirurina</taxon>
        <taxon>Ascaridomorpha</taxon>
        <taxon>Ascaridoidea</taxon>
        <taxon>Ascarididae</taxon>
        <taxon>Ascaris</taxon>
    </lineage>
</organism>
<dbReference type="SUPFAM" id="SSF54849">
    <property type="entry name" value="GroEL-intermediate domain like"/>
    <property type="match status" value="1"/>
</dbReference>
<protein>
    <submittedName>
        <fullName evidence="2">Transmembrane protein</fullName>
    </submittedName>
</protein>
<reference evidence="2" key="1">
    <citation type="submission" date="2017-02" db="UniProtKB">
        <authorList>
            <consortium name="WormBaseParasite"/>
        </authorList>
    </citation>
    <scope>IDENTIFICATION</scope>
</reference>
<dbReference type="WBParaSite" id="ALUE_0000107101-mRNA-1">
    <property type="protein sequence ID" value="ALUE_0000107101-mRNA-1"/>
    <property type="gene ID" value="ALUE_0000107101"/>
</dbReference>
<dbReference type="InterPro" id="IPR027410">
    <property type="entry name" value="TCP-1-like_intermed_sf"/>
</dbReference>
<dbReference type="Proteomes" id="UP000036681">
    <property type="component" value="Unplaced"/>
</dbReference>
<sequence>MAVPVDVNDDDELVKIATTSLNSKVVSQHSWLLAPMAVNAVKKVSSIGFLFSFIW</sequence>
<dbReference type="Gene3D" id="3.30.260.10">
    <property type="entry name" value="TCP-1-like chaperonin intermediate domain"/>
    <property type="match status" value="1"/>
</dbReference>
<proteinExistence type="predicted"/>
<keyword evidence="1" id="KW-1185">Reference proteome</keyword>
<evidence type="ECO:0000313" key="2">
    <source>
        <dbReference type="WBParaSite" id="ALUE_0000107101-mRNA-1"/>
    </source>
</evidence>
<dbReference type="AlphaFoldDB" id="A0A0M3HHS6"/>
<evidence type="ECO:0000313" key="1">
    <source>
        <dbReference type="Proteomes" id="UP000036681"/>
    </source>
</evidence>
<accession>A0A0M3HHS6</accession>